<dbReference type="Pfam" id="PF03106">
    <property type="entry name" value="WRKY"/>
    <property type="match status" value="1"/>
</dbReference>
<feature type="compositionally biased region" description="Basic residues" evidence="6">
    <location>
        <begin position="48"/>
        <end position="60"/>
    </location>
</feature>
<keyword evidence="3" id="KW-0238">DNA-binding</keyword>
<feature type="region of interest" description="Disordered" evidence="6">
    <location>
        <begin position="39"/>
        <end position="60"/>
    </location>
</feature>
<reference evidence="8 9" key="1">
    <citation type="submission" date="2019-12" db="EMBL/GenBank/DDBJ databases">
        <authorList>
            <person name="Alioto T."/>
            <person name="Alioto T."/>
            <person name="Gomez Garrido J."/>
        </authorList>
    </citation>
    <scope>NUCLEOTIDE SEQUENCE [LARGE SCALE GENOMIC DNA]</scope>
</reference>
<dbReference type="FunFam" id="2.20.25.80:FF:000003">
    <property type="entry name" value="WRKY transcription factor 57"/>
    <property type="match status" value="1"/>
</dbReference>
<keyword evidence="4" id="KW-0804">Transcription</keyword>
<name>A0A8S0P9M7_OLEEU</name>
<keyword evidence="5" id="KW-0539">Nucleus</keyword>
<dbReference type="GO" id="GO:0005634">
    <property type="term" value="C:nucleus"/>
    <property type="evidence" value="ECO:0007669"/>
    <property type="project" value="UniProtKB-SubCell"/>
</dbReference>
<comment type="caution">
    <text evidence="8">The sequence shown here is derived from an EMBL/GenBank/DDBJ whole genome shotgun (WGS) entry which is preliminary data.</text>
</comment>
<dbReference type="Proteomes" id="UP000594638">
    <property type="component" value="Unassembled WGS sequence"/>
</dbReference>
<dbReference type="SMART" id="SM00774">
    <property type="entry name" value="WRKY"/>
    <property type="match status" value="1"/>
</dbReference>
<evidence type="ECO:0000256" key="2">
    <source>
        <dbReference type="ARBA" id="ARBA00023015"/>
    </source>
</evidence>
<feature type="domain" description="WRKY" evidence="7">
    <location>
        <begin position="68"/>
        <end position="133"/>
    </location>
</feature>
<dbReference type="EMBL" id="CACTIH010000017">
    <property type="protein sequence ID" value="CAA2934647.1"/>
    <property type="molecule type" value="Genomic_DNA"/>
</dbReference>
<dbReference type="InterPro" id="IPR044810">
    <property type="entry name" value="WRKY_plant"/>
</dbReference>
<evidence type="ECO:0000256" key="1">
    <source>
        <dbReference type="ARBA" id="ARBA00004123"/>
    </source>
</evidence>
<dbReference type="Gramene" id="OE9A091642T1">
    <property type="protein sequence ID" value="OE9A091642C1"/>
    <property type="gene ID" value="OE9A091642"/>
</dbReference>
<keyword evidence="2" id="KW-0805">Transcription regulation</keyword>
<evidence type="ECO:0000256" key="4">
    <source>
        <dbReference type="ARBA" id="ARBA00023163"/>
    </source>
</evidence>
<dbReference type="InterPro" id="IPR003657">
    <property type="entry name" value="WRKY_dom"/>
</dbReference>
<dbReference type="PANTHER" id="PTHR31221:SF83">
    <property type="entry name" value="WRKY TRANSCRIPTION FACTOR 75-RELATED"/>
    <property type="match status" value="1"/>
</dbReference>
<evidence type="ECO:0000256" key="3">
    <source>
        <dbReference type="ARBA" id="ARBA00023125"/>
    </source>
</evidence>
<accession>A0A8S0P9M7</accession>
<evidence type="ECO:0000256" key="6">
    <source>
        <dbReference type="SAM" id="MobiDB-lite"/>
    </source>
</evidence>
<keyword evidence="9" id="KW-1185">Reference proteome</keyword>
<dbReference type="SUPFAM" id="SSF118290">
    <property type="entry name" value="WRKY DNA-binding domain"/>
    <property type="match status" value="1"/>
</dbReference>
<dbReference type="Gene3D" id="2.20.25.80">
    <property type="entry name" value="WRKY domain"/>
    <property type="match status" value="1"/>
</dbReference>
<dbReference type="OrthoDB" id="1915472at2759"/>
<evidence type="ECO:0000313" key="9">
    <source>
        <dbReference type="Proteomes" id="UP000594638"/>
    </source>
</evidence>
<protein>
    <submittedName>
        <fullName evidence="8">Probable WRKY transcription factor 75</fullName>
    </submittedName>
</protein>
<comment type="subcellular location">
    <subcellularLocation>
        <location evidence="1">Nucleus</location>
    </subcellularLocation>
</comment>
<dbReference type="GO" id="GO:0003700">
    <property type="term" value="F:DNA-binding transcription factor activity"/>
    <property type="evidence" value="ECO:0007669"/>
    <property type="project" value="InterPro"/>
</dbReference>
<evidence type="ECO:0000259" key="7">
    <source>
        <dbReference type="PROSITE" id="PS50811"/>
    </source>
</evidence>
<organism evidence="8 9">
    <name type="scientific">Olea europaea subsp. europaea</name>
    <dbReference type="NCBI Taxonomy" id="158383"/>
    <lineage>
        <taxon>Eukaryota</taxon>
        <taxon>Viridiplantae</taxon>
        <taxon>Streptophyta</taxon>
        <taxon>Embryophyta</taxon>
        <taxon>Tracheophyta</taxon>
        <taxon>Spermatophyta</taxon>
        <taxon>Magnoliopsida</taxon>
        <taxon>eudicotyledons</taxon>
        <taxon>Gunneridae</taxon>
        <taxon>Pentapetalae</taxon>
        <taxon>asterids</taxon>
        <taxon>lamiids</taxon>
        <taxon>Lamiales</taxon>
        <taxon>Oleaceae</taxon>
        <taxon>Oleeae</taxon>
        <taxon>Olea</taxon>
    </lineage>
</organism>
<evidence type="ECO:0000256" key="5">
    <source>
        <dbReference type="ARBA" id="ARBA00023242"/>
    </source>
</evidence>
<sequence length="152" mass="17605">MENCATIFGSSYSPAPSNLLVNTDAQQAEFQDEVSLVKGPETDEVKSGNKKGRNRRRKLPRYAFQTRSKVDILDDGYRWRKYGQKSVKNNKFPRGYYRCTHRGCNVKKQIQRLFEDGDIVVTTYEGMHSHPIEHSNDNFENILSQMKIYSGF</sequence>
<dbReference type="InterPro" id="IPR036576">
    <property type="entry name" value="WRKY_dom_sf"/>
</dbReference>
<dbReference type="GO" id="GO:0043565">
    <property type="term" value="F:sequence-specific DNA binding"/>
    <property type="evidence" value="ECO:0007669"/>
    <property type="project" value="InterPro"/>
</dbReference>
<dbReference type="AlphaFoldDB" id="A0A8S0P9M7"/>
<gene>
    <name evidence="8" type="ORF">OLEA9_A091642</name>
</gene>
<proteinExistence type="predicted"/>
<dbReference type="PANTHER" id="PTHR31221">
    <property type="entry name" value="WRKY TRANSCRIPTION FACTOR PROTEIN 1-RELATED"/>
    <property type="match status" value="1"/>
</dbReference>
<evidence type="ECO:0000313" key="8">
    <source>
        <dbReference type="EMBL" id="CAA2934647.1"/>
    </source>
</evidence>
<dbReference type="PROSITE" id="PS50811">
    <property type="entry name" value="WRKY"/>
    <property type="match status" value="1"/>
</dbReference>